<sequence length="115" mass="13022">MGRRGMESGHKVTDKSFAPVSAVTDWVRNGLPPSRLLWFLRAQELAKDQSSESRRSVKLIRTLESVPRNKVCAWSLKKSSVTSKTKAVISQLQTLTEVEFKCDYKVDTIPAQRKD</sequence>
<evidence type="ECO:0000313" key="1">
    <source>
        <dbReference type="EMBL" id="KAK5928540.1"/>
    </source>
</evidence>
<reference evidence="1 2" key="1">
    <citation type="journal article" date="2023" name="Mol. Biol. Evol.">
        <title>Genomics of Secondarily Temperate Adaptation in the Only Non-Antarctic Icefish.</title>
        <authorList>
            <person name="Rivera-Colon A.G."/>
            <person name="Rayamajhi N."/>
            <person name="Minhas B.F."/>
            <person name="Madrigal G."/>
            <person name="Bilyk K.T."/>
            <person name="Yoon V."/>
            <person name="Hune M."/>
            <person name="Gregory S."/>
            <person name="Cheng C.H.C."/>
            <person name="Catchen J.M."/>
        </authorList>
    </citation>
    <scope>NUCLEOTIDE SEQUENCE [LARGE SCALE GENOMIC DNA]</scope>
    <source>
        <tissue evidence="1">White muscle</tissue>
    </source>
</reference>
<dbReference type="Proteomes" id="UP001331515">
    <property type="component" value="Unassembled WGS sequence"/>
</dbReference>
<gene>
    <name evidence="1" type="ORF">CgunFtcFv8_013594</name>
</gene>
<comment type="caution">
    <text evidence="1">The sequence shown here is derived from an EMBL/GenBank/DDBJ whole genome shotgun (WGS) entry which is preliminary data.</text>
</comment>
<accession>A0AAN8DUR9</accession>
<protein>
    <submittedName>
        <fullName evidence="1">Uncharacterized protein</fullName>
    </submittedName>
</protein>
<proteinExistence type="predicted"/>
<name>A0AAN8DUR9_CHAGU</name>
<organism evidence="1 2">
    <name type="scientific">Champsocephalus gunnari</name>
    <name type="common">Mackerel icefish</name>
    <dbReference type="NCBI Taxonomy" id="52237"/>
    <lineage>
        <taxon>Eukaryota</taxon>
        <taxon>Metazoa</taxon>
        <taxon>Chordata</taxon>
        <taxon>Craniata</taxon>
        <taxon>Vertebrata</taxon>
        <taxon>Euteleostomi</taxon>
        <taxon>Actinopterygii</taxon>
        <taxon>Neopterygii</taxon>
        <taxon>Teleostei</taxon>
        <taxon>Neoteleostei</taxon>
        <taxon>Acanthomorphata</taxon>
        <taxon>Eupercaria</taxon>
        <taxon>Perciformes</taxon>
        <taxon>Notothenioidei</taxon>
        <taxon>Channichthyidae</taxon>
        <taxon>Champsocephalus</taxon>
    </lineage>
</organism>
<keyword evidence="2" id="KW-1185">Reference proteome</keyword>
<dbReference type="EMBL" id="JAURVH010001518">
    <property type="protein sequence ID" value="KAK5928540.1"/>
    <property type="molecule type" value="Genomic_DNA"/>
</dbReference>
<evidence type="ECO:0000313" key="2">
    <source>
        <dbReference type="Proteomes" id="UP001331515"/>
    </source>
</evidence>
<dbReference type="AlphaFoldDB" id="A0AAN8DUR9"/>